<dbReference type="InterPro" id="IPR021980">
    <property type="entry name" value="PHTF1/2_N"/>
</dbReference>
<protein>
    <recommendedName>
        <fullName evidence="8">PHTF1/2 N-terminal domain-containing protein</fullName>
    </recommendedName>
</protein>
<keyword evidence="10" id="KW-1185">Reference proteome</keyword>
<feature type="transmembrane region" description="Helical" evidence="7">
    <location>
        <begin position="99"/>
        <end position="119"/>
    </location>
</feature>
<evidence type="ECO:0000313" key="10">
    <source>
        <dbReference type="Proteomes" id="UP000015104"/>
    </source>
</evidence>
<proteinExistence type="predicted"/>
<evidence type="ECO:0000256" key="3">
    <source>
        <dbReference type="ARBA" id="ARBA00022989"/>
    </source>
</evidence>
<feature type="region of interest" description="Disordered" evidence="6">
    <location>
        <begin position="657"/>
        <end position="680"/>
    </location>
</feature>
<keyword evidence="4 7" id="KW-0472">Membrane</keyword>
<dbReference type="PANTHER" id="PTHR12680">
    <property type="entry name" value="PUTATIVE HOMEODOMAIN TRANSCRIPTION FACTOR PHTF"/>
    <property type="match status" value="1"/>
</dbReference>
<keyword evidence="3 7" id="KW-1133">Transmembrane helix</keyword>
<keyword evidence="2 7" id="KW-0812">Transmembrane</keyword>
<reference evidence="10" key="1">
    <citation type="submission" date="2011-08" db="EMBL/GenBank/DDBJ databases">
        <authorList>
            <person name="Rombauts S."/>
        </authorList>
    </citation>
    <scope>NUCLEOTIDE SEQUENCE</scope>
    <source>
        <strain evidence="10">London</strain>
    </source>
</reference>
<dbReference type="PANTHER" id="PTHR12680:SF6">
    <property type="entry name" value="PROTEIN PHTF"/>
    <property type="match status" value="1"/>
</dbReference>
<feature type="compositionally biased region" description="Low complexity" evidence="6">
    <location>
        <begin position="197"/>
        <end position="264"/>
    </location>
</feature>
<evidence type="ECO:0000256" key="6">
    <source>
        <dbReference type="SAM" id="MobiDB-lite"/>
    </source>
</evidence>
<dbReference type="HOGENOM" id="CLU_013937_0_0_1"/>
<dbReference type="InterPro" id="IPR039775">
    <property type="entry name" value="PHTF1/2"/>
</dbReference>
<sequence length="1042" mass="117050">MFVHYTAFSHSLFYVAQHRNNFKMFLTENQFRDALHWYQKKIGSYDQQVWEKSIEERVLRGLSHAIPKKVARVKKESIDLDLDLIRGSYFAKAKPQQSWLTTTYLGIVRILLFPFYLNWWTEQTNSLICAILFILYCLQMISMYIYFNSEKDDFDEIPISEVVSPLFMFFILGTMQSQIGASSSSKNRSYRSRLNCPPVASTSLSSSTTPTTPTTAATTSSVTNHVNKSSNASSLATAASTNVNSPSSSASTASTSSNSSTSSNHQKSREILLTQRNPVSTRLPSNNDENSLITGLCKNCSKRDKETLSSNLKKVKRLNLPLSSSTVSSSATSLRHSSSSIIERRTSTVSSSKKLTSRVESKVSDDESGLDSMETQNGSPKEEEEEGEEDDEGLDKGEIEGEDEEETCLNRRRIINKHVDPAEEDEDVSDNCSTPGSCSPSADQSPSTSSSTKSTPGYSGRRKKFSHQKISDCESAERADFVDKKEVNTDTEPDGTIGDLSSADECSPYSTVDSNNRFEWSRKYNIPSTATGIKIDSRLSNSRTNKSPVNFLLESTNDSVGGKSQRSKSKSSKSSKSGRLQFRLPCTKPRDCSSSGESECSMSPTSPITKLASDLDWPSINSDGTSDEEGEMGDVTNSLGKLNEDTEFFHFREEKTRLTHEDHNPSHNFSPEDTSYSQRSGKTLSDKVSCAIWQMRECQKVDLSVLDISSSIIRKVESVKHSNEYFYLGFLLSLVLAFIPVIFRIRQYATSARFTETRRKVVPTPFSGPNTSKEISDIIQEIPTLATDLLAESMVLSFSSLGVQFVVIVAIIERFFLSLCFFFLLCVAERTFRERFLYAKYFCHLTSSRRARRSDLPHFRLNKVRNIKTWLSVRSYLQNHGPQRSIDAIVSSSFIVEVSILTFLCIQLLRDNEICSEKLYCWEMVFWNLAIGLYIMRLMILGSKMNRKSRGCLTILLSEQINLYLQLEQKPHKKEDLTLANQLIKSAADVLKLLEAPFKISGFSANPYLYNITKVIVLSAFSAVLTELLGFKLKLYKIKLTS</sequence>
<feature type="compositionally biased region" description="Basic and acidic residues" evidence="6">
    <location>
        <begin position="469"/>
        <end position="488"/>
    </location>
</feature>
<feature type="compositionally biased region" description="Polar residues" evidence="6">
    <location>
        <begin position="508"/>
        <end position="518"/>
    </location>
</feature>
<evidence type="ECO:0000256" key="4">
    <source>
        <dbReference type="ARBA" id="ARBA00023136"/>
    </source>
</evidence>
<dbReference type="EMBL" id="CAEY01000437">
    <property type="status" value="NOT_ANNOTATED_CDS"/>
    <property type="molecule type" value="Genomic_DNA"/>
</dbReference>
<evidence type="ECO:0000256" key="5">
    <source>
        <dbReference type="ARBA" id="ARBA00023180"/>
    </source>
</evidence>
<feature type="compositionally biased region" description="Acidic residues" evidence="6">
    <location>
        <begin position="382"/>
        <end position="393"/>
    </location>
</feature>
<evidence type="ECO:0000256" key="2">
    <source>
        <dbReference type="ARBA" id="ARBA00022692"/>
    </source>
</evidence>
<name>T1JQ17_TETUR</name>
<dbReference type="Pfam" id="PF12129">
    <property type="entry name" value="PHTF1-2_N"/>
    <property type="match status" value="1"/>
</dbReference>
<evidence type="ECO:0000256" key="7">
    <source>
        <dbReference type="SAM" id="Phobius"/>
    </source>
</evidence>
<reference evidence="9" key="2">
    <citation type="submission" date="2015-06" db="UniProtKB">
        <authorList>
            <consortium name="EnsemblMetazoa"/>
        </authorList>
    </citation>
    <scope>IDENTIFICATION</scope>
</reference>
<evidence type="ECO:0000256" key="1">
    <source>
        <dbReference type="ARBA" id="ARBA00004141"/>
    </source>
</evidence>
<feature type="transmembrane region" description="Helical" evidence="7">
    <location>
        <begin position="125"/>
        <end position="147"/>
    </location>
</feature>
<feature type="transmembrane region" description="Helical" evidence="7">
    <location>
        <begin position="801"/>
        <end position="825"/>
    </location>
</feature>
<feature type="region of interest" description="Disordered" evidence="6">
    <location>
        <begin position="323"/>
        <end position="635"/>
    </location>
</feature>
<keyword evidence="5" id="KW-0325">Glycoprotein</keyword>
<accession>T1JQ17</accession>
<dbReference type="AlphaFoldDB" id="T1JQ17"/>
<dbReference type="GO" id="GO:0005783">
    <property type="term" value="C:endoplasmic reticulum"/>
    <property type="evidence" value="ECO:0007669"/>
    <property type="project" value="InterPro"/>
</dbReference>
<dbReference type="Proteomes" id="UP000015104">
    <property type="component" value="Unassembled WGS sequence"/>
</dbReference>
<organism evidence="9 10">
    <name type="scientific">Tetranychus urticae</name>
    <name type="common">Two-spotted spider mite</name>
    <dbReference type="NCBI Taxonomy" id="32264"/>
    <lineage>
        <taxon>Eukaryota</taxon>
        <taxon>Metazoa</taxon>
        <taxon>Ecdysozoa</taxon>
        <taxon>Arthropoda</taxon>
        <taxon>Chelicerata</taxon>
        <taxon>Arachnida</taxon>
        <taxon>Acari</taxon>
        <taxon>Acariformes</taxon>
        <taxon>Trombidiformes</taxon>
        <taxon>Prostigmata</taxon>
        <taxon>Eleutherengona</taxon>
        <taxon>Raphignathae</taxon>
        <taxon>Tetranychoidea</taxon>
        <taxon>Tetranychidae</taxon>
        <taxon>Tetranychus</taxon>
    </lineage>
</organism>
<feature type="domain" description="PHTF1/2 N-terminal" evidence="8">
    <location>
        <begin position="30"/>
        <end position="184"/>
    </location>
</feature>
<feature type="transmembrane region" description="Helical" evidence="7">
    <location>
        <begin position="159"/>
        <end position="179"/>
    </location>
</feature>
<feature type="transmembrane region" description="Helical" evidence="7">
    <location>
        <begin position="1008"/>
        <end position="1031"/>
    </location>
</feature>
<evidence type="ECO:0000313" key="9">
    <source>
        <dbReference type="EnsemblMetazoa" id="tetur01g01600.1"/>
    </source>
</evidence>
<dbReference type="GO" id="GO:0016020">
    <property type="term" value="C:membrane"/>
    <property type="evidence" value="ECO:0007669"/>
    <property type="project" value="UniProtKB-SubCell"/>
</dbReference>
<feature type="compositionally biased region" description="Low complexity" evidence="6">
    <location>
        <begin position="592"/>
        <end position="606"/>
    </location>
</feature>
<dbReference type="STRING" id="32264.T1JQ17"/>
<feature type="compositionally biased region" description="Low complexity" evidence="6">
    <location>
        <begin position="436"/>
        <end position="459"/>
    </location>
</feature>
<feature type="region of interest" description="Disordered" evidence="6">
    <location>
        <begin position="182"/>
        <end position="269"/>
    </location>
</feature>
<feature type="compositionally biased region" description="Polar residues" evidence="6">
    <location>
        <begin position="538"/>
        <end position="558"/>
    </location>
</feature>
<evidence type="ECO:0000259" key="8">
    <source>
        <dbReference type="Pfam" id="PF12129"/>
    </source>
</evidence>
<dbReference type="EnsemblMetazoa" id="tetur01g01600.1">
    <property type="protein sequence ID" value="tetur01g01600.1"/>
    <property type="gene ID" value="tetur01g01600"/>
</dbReference>
<feature type="transmembrane region" description="Helical" evidence="7">
    <location>
        <begin position="725"/>
        <end position="743"/>
    </location>
</feature>
<comment type="subcellular location">
    <subcellularLocation>
        <location evidence="1">Membrane</location>
        <topology evidence="1">Multi-pass membrane protein</topology>
    </subcellularLocation>
</comment>
<dbReference type="eggNOG" id="ENOG502QQGQ">
    <property type="taxonomic scope" value="Eukaryota"/>
</dbReference>
<feature type="compositionally biased region" description="Polar residues" evidence="6">
    <location>
        <begin position="666"/>
        <end position="680"/>
    </location>
</feature>
<feature type="compositionally biased region" description="Low complexity" evidence="6">
    <location>
        <begin position="323"/>
        <end position="354"/>
    </location>
</feature>
<feature type="transmembrane region" description="Helical" evidence="7">
    <location>
        <begin position="921"/>
        <end position="940"/>
    </location>
</feature>